<name>A0A183A9T3_9TREM</name>
<proteinExistence type="predicted"/>
<feature type="compositionally biased region" description="Low complexity" evidence="1">
    <location>
        <begin position="1511"/>
        <end position="1522"/>
    </location>
</feature>
<feature type="region of interest" description="Disordered" evidence="1">
    <location>
        <begin position="796"/>
        <end position="822"/>
    </location>
</feature>
<dbReference type="Proteomes" id="UP000272942">
    <property type="component" value="Unassembled WGS sequence"/>
</dbReference>
<feature type="compositionally biased region" description="Low complexity" evidence="1">
    <location>
        <begin position="1608"/>
        <end position="1620"/>
    </location>
</feature>
<evidence type="ECO:0000313" key="4">
    <source>
        <dbReference type="WBParaSite" id="ECPE_0000372101-mRNA-1"/>
    </source>
</evidence>
<feature type="region of interest" description="Disordered" evidence="1">
    <location>
        <begin position="1696"/>
        <end position="1769"/>
    </location>
</feature>
<feature type="region of interest" description="Disordered" evidence="1">
    <location>
        <begin position="398"/>
        <end position="419"/>
    </location>
</feature>
<dbReference type="EMBL" id="UZAN01040624">
    <property type="protein sequence ID" value="VDP70331.1"/>
    <property type="molecule type" value="Genomic_DNA"/>
</dbReference>
<feature type="region of interest" description="Disordered" evidence="1">
    <location>
        <begin position="1504"/>
        <end position="1648"/>
    </location>
</feature>
<feature type="region of interest" description="Disordered" evidence="1">
    <location>
        <begin position="1001"/>
        <end position="1024"/>
    </location>
</feature>
<evidence type="ECO:0000256" key="1">
    <source>
        <dbReference type="SAM" id="MobiDB-lite"/>
    </source>
</evidence>
<feature type="compositionally biased region" description="Polar residues" evidence="1">
    <location>
        <begin position="1531"/>
        <end position="1542"/>
    </location>
</feature>
<keyword evidence="3" id="KW-1185">Reference proteome</keyword>
<organism evidence="4">
    <name type="scientific">Echinostoma caproni</name>
    <dbReference type="NCBI Taxonomy" id="27848"/>
    <lineage>
        <taxon>Eukaryota</taxon>
        <taxon>Metazoa</taxon>
        <taxon>Spiralia</taxon>
        <taxon>Lophotrochozoa</taxon>
        <taxon>Platyhelminthes</taxon>
        <taxon>Trematoda</taxon>
        <taxon>Digenea</taxon>
        <taxon>Plagiorchiida</taxon>
        <taxon>Echinostomata</taxon>
        <taxon>Echinostomatoidea</taxon>
        <taxon>Echinostomatidae</taxon>
        <taxon>Echinostoma</taxon>
    </lineage>
</organism>
<feature type="compositionally biased region" description="Polar residues" evidence="1">
    <location>
        <begin position="542"/>
        <end position="551"/>
    </location>
</feature>
<feature type="compositionally biased region" description="Polar residues" evidence="1">
    <location>
        <begin position="1552"/>
        <end position="1568"/>
    </location>
</feature>
<feature type="compositionally biased region" description="Polar residues" evidence="1">
    <location>
        <begin position="1588"/>
        <end position="1600"/>
    </location>
</feature>
<dbReference type="WBParaSite" id="ECPE_0000372101-mRNA-1">
    <property type="protein sequence ID" value="ECPE_0000372101-mRNA-1"/>
    <property type="gene ID" value="ECPE_0000372101"/>
</dbReference>
<feature type="region of interest" description="Disordered" evidence="1">
    <location>
        <begin position="1056"/>
        <end position="1075"/>
    </location>
</feature>
<evidence type="ECO:0000313" key="3">
    <source>
        <dbReference type="Proteomes" id="UP000272942"/>
    </source>
</evidence>
<feature type="compositionally biased region" description="Polar residues" evidence="1">
    <location>
        <begin position="1005"/>
        <end position="1021"/>
    </location>
</feature>
<feature type="region of interest" description="Disordered" evidence="1">
    <location>
        <begin position="1454"/>
        <end position="1476"/>
    </location>
</feature>
<reference evidence="4" key="1">
    <citation type="submission" date="2016-06" db="UniProtKB">
        <authorList>
            <consortium name="WormBaseParasite"/>
        </authorList>
    </citation>
    <scope>IDENTIFICATION</scope>
</reference>
<sequence length="1769" mass="189426">MRIPFGLVVEPYNSDIQGSPLQQYLDELTIAERRHFEQAKLETALQCLVNDNALCGSPDGVTSKTGGSVLPGQPLSDLQHVVDSIQPTILGEELIAQVYKTFQAGLRARAREEFLDLLLERTDLFLIAAHICVRQLCDSFSREGTSPTESCILSLPDLSSRTVMGDLWEVTSRSTGLGGPMGFGVPDRHGDSSILTAPPRGLKETHLHWLELQLSQDERYRAMMFLPSERQTLVASYFNTLLPFFTETVQHPGSSSNSRNCGTEIRFPEASHTSSSWLPTHSCPSTSWGGCMDQLLKWLAYQKLPINPRCLEPGVPAFRHELSEKSDSCPATCINGTSGRSHLPCLDSRDVPGPRKTTLSVGVACVCSDTLAAQAVIHLFGCAGFSMTSLLPHPASVQSAECDSGHTKPEDTQSLNLSSSWPLSTSRLPPVQLACPQTNSPSTTNLTCSTSKATQWTCGNQVADGQVCASLMSVHKMLRDLVSFGVETSNSDNLGATTELPLNSDTSVFPHGKLHHGYIFVLSETPHDDFPVPWFNPSDFTSYSTSPTNPSDAPDTPLSGLENGRQSRNALRRMNSIDTEDGTDADENVLTPRPDLDQSFFEQDISSVPIEPKQSPKWDPSADPNVDNQRQPPCLCCTLLRDEHHPETDCVCGHCCTCVHAGLINQVKVPPASCSSTSYGTPCDTRSSTGGFTQRSWPARLAAVRSAISLLPSHVPHLVLLTREASDNTNGELSAGVLDGMVNLSKDSGPETVNTNNAAKLPNTTLTAPLMFAAPSSLCAPSGRFSCAKSDLTSDSAASRQGEDKSRAHSPLDSTTDETDEVSDWMQEGTHVLDHVIRFLNLCWEKSESFKNGGLSDRVHQIQSRSATCQCFGASCASVSVSQKRKANARIIGQPSALDKTSNSAKSVEKQSNNSLFHSLSAASATGRRAVHTANQTLKKLSVSARKQQKHTTGLSGSIFTVGNMSKLQSNANAALMWRNSAHGKSLSTATNVTQLKLSKRIAANDSSSRQPAQRPTSLKSPETMVAISRCAPVSWALGSFSPDSTDERSVIPRTASSELIGKVESPPVSPTNSPLVKSSLRASVDHGSSAIQHSFMSAGIVARSRCSVPDCTMLVSSEEYRRMIGTSVSSSLPIPCAISDSSSPCRPHSSVLAESVTSGTWNTVSSAGHNLRHDSPAFHDRLETIGLKDVSPKNSSLDPKGADTGESICDTSTTCLGDSVSRPTVVVENNKILADELSRDIPCVQSLPSPLCARLTKNSGSIPTDSTRPTDDVESIYMDLDLLTSQTKGSTISESAGVDVVPPHHPSNHQLLGVSTDTEDHIYQDPLDFLSPAQFERIHCMGSHRPGFLNVPISSSTYARSVSGEEQLSWCVCEREREVINEIMEVVNEAHSVNSGEFEGKPVGQSAYMLTGECHMPLYSIFRRRSVSRPGRTNLMQRSITSASPMDYSSASTPHLLIQTGPNDNSSTLESNGSQFDSYPKTMPTNSSFIAALSALNSNLSRTLNGNSVGGTPTKSSTGGTPKRGKFKSVTVSGDLSNSRFTKVFSRGRPTGQSLGHNPVSKTQMNDVASPVPDTKSAVEAQDDRSSTLVRRSSAQPTATGDVVRASVSSKFSTPTSSPRHMTEQQKTTPSRAGVKPSDAPMVDPFTQSTGRTRMRVVLGQTPRVNTVSTTGCISPQPGNVVSATQSPISASSISSTLRELASPTSLPSPSVSPTADGRSQAFPNSGPVDSLVTIPTTTIPEELPKSTVSSLSLSTNGSTPLTKPIGE</sequence>
<protein>
    <submittedName>
        <fullName evidence="4">DH domain-containing protein</fullName>
    </submittedName>
</protein>
<accession>A0A183A9T3</accession>
<feature type="region of interest" description="Disordered" evidence="1">
    <location>
        <begin position="542"/>
        <end position="594"/>
    </location>
</feature>
<feature type="compositionally biased region" description="Acidic residues" evidence="1">
    <location>
        <begin position="578"/>
        <end position="587"/>
    </location>
</feature>
<gene>
    <name evidence="2" type="ORF">ECPE_LOCUS3718</name>
</gene>
<dbReference type="OrthoDB" id="9994905at2759"/>
<evidence type="ECO:0000313" key="2">
    <source>
        <dbReference type="EMBL" id="VDP70331.1"/>
    </source>
</evidence>
<feature type="compositionally biased region" description="Polar residues" evidence="1">
    <location>
        <begin position="1461"/>
        <end position="1476"/>
    </location>
</feature>
<feature type="compositionally biased region" description="Polar residues" evidence="1">
    <location>
        <begin position="1748"/>
        <end position="1763"/>
    </location>
</feature>
<reference evidence="2 3" key="2">
    <citation type="submission" date="2018-11" db="EMBL/GenBank/DDBJ databases">
        <authorList>
            <consortium name="Pathogen Informatics"/>
        </authorList>
    </citation>
    <scope>NUCLEOTIDE SEQUENCE [LARGE SCALE GENOMIC DNA]</scope>
    <source>
        <strain evidence="2 3">Egypt</strain>
    </source>
</reference>
<feature type="compositionally biased region" description="Low complexity" evidence="1">
    <location>
        <begin position="1696"/>
        <end position="1717"/>
    </location>
</feature>